<dbReference type="RefSeq" id="WP_005399105.1">
    <property type="nucleotide sequence ID" value="NZ_JH601088.1"/>
</dbReference>
<dbReference type="AlphaFoldDB" id="H3NQH9"/>
<dbReference type="Proteomes" id="UP000004191">
    <property type="component" value="Unassembled WGS sequence"/>
</dbReference>
<gene>
    <name evidence="1" type="ORF">HMPREF9709_01590</name>
</gene>
<protein>
    <submittedName>
        <fullName evidence="1">Uncharacterized protein</fullName>
    </submittedName>
</protein>
<dbReference type="HOGENOM" id="CLU_2000749_0_0_9"/>
<dbReference type="EMBL" id="AGEI01000029">
    <property type="protein sequence ID" value="EHR32309.1"/>
    <property type="molecule type" value="Genomic_DNA"/>
</dbReference>
<evidence type="ECO:0000313" key="2">
    <source>
        <dbReference type="Proteomes" id="UP000004191"/>
    </source>
</evidence>
<organism evidence="1 2">
    <name type="scientific">Helcococcus kunzii ATCC 51366</name>
    <dbReference type="NCBI Taxonomy" id="883114"/>
    <lineage>
        <taxon>Bacteria</taxon>
        <taxon>Bacillati</taxon>
        <taxon>Bacillota</taxon>
        <taxon>Tissierellia</taxon>
        <taxon>Tissierellales</taxon>
        <taxon>Peptoniphilaceae</taxon>
        <taxon>Helcococcus</taxon>
    </lineage>
</organism>
<accession>H3NQH9</accession>
<name>H3NQH9_9FIRM</name>
<dbReference type="GeneID" id="96999532"/>
<comment type="caution">
    <text evidence="1">The sequence shown here is derived from an EMBL/GenBank/DDBJ whole genome shotgun (WGS) entry which is preliminary data.</text>
</comment>
<evidence type="ECO:0000313" key="1">
    <source>
        <dbReference type="EMBL" id="EHR32309.1"/>
    </source>
</evidence>
<proteinExistence type="predicted"/>
<sequence length="124" mass="15379">MENKNNWTKNYKITENKYNFDKWSIEERVDFVDIVLHKRAYTLIPRFQPEIVGCVFRMFYNMRKFDDILEELENIKSTKYSEEEKEKRLSKIEMNIFGEIENLFTTQAYLRDQEFWKYSEEDED</sequence>
<reference evidence="1 2" key="1">
    <citation type="submission" date="2012-01" db="EMBL/GenBank/DDBJ databases">
        <title>The Genome Sequence of Helcococcus kunzii ATCC 51366.</title>
        <authorList>
            <consortium name="The Broad Institute Genome Sequencing Platform"/>
            <person name="Earl A."/>
            <person name="Ward D."/>
            <person name="Feldgarden M."/>
            <person name="Gevers D."/>
            <person name="Huys G."/>
            <person name="Young S.K."/>
            <person name="Zeng Q."/>
            <person name="Gargeya S."/>
            <person name="Fitzgerald M."/>
            <person name="Haas B."/>
            <person name="Abouelleil A."/>
            <person name="Alvarado L."/>
            <person name="Arachchi H.M."/>
            <person name="Berlin A."/>
            <person name="Chapman S.B."/>
            <person name="Gearin G."/>
            <person name="Goldberg J."/>
            <person name="Griggs A."/>
            <person name="Gujja S."/>
            <person name="Hansen M."/>
            <person name="Heiman D."/>
            <person name="Howarth C."/>
            <person name="Larimer J."/>
            <person name="Lui A."/>
            <person name="MacDonald P.J.P."/>
            <person name="McCowen C."/>
            <person name="Montmayeur A."/>
            <person name="Murphy C."/>
            <person name="Neiman D."/>
            <person name="Pearson M."/>
            <person name="Priest M."/>
            <person name="Roberts A."/>
            <person name="Saif S."/>
            <person name="Shea T."/>
            <person name="Sisk P."/>
            <person name="Stolte C."/>
            <person name="Sykes S."/>
            <person name="Wortman J."/>
            <person name="Nusbaum C."/>
            <person name="Birren B."/>
        </authorList>
    </citation>
    <scope>NUCLEOTIDE SEQUENCE [LARGE SCALE GENOMIC DNA]</scope>
    <source>
        <strain evidence="1 2">ATCC 51366</strain>
    </source>
</reference>
<keyword evidence="2" id="KW-1185">Reference proteome</keyword>